<evidence type="ECO:0000313" key="1">
    <source>
        <dbReference type="EMBL" id="CAF1281363.1"/>
    </source>
</evidence>
<name>A0A815CAE9_9BILA</name>
<reference evidence="1" key="1">
    <citation type="submission" date="2021-02" db="EMBL/GenBank/DDBJ databases">
        <authorList>
            <person name="Nowell W R."/>
        </authorList>
    </citation>
    <scope>NUCLEOTIDE SEQUENCE</scope>
</reference>
<feature type="non-terminal residue" evidence="1">
    <location>
        <position position="1"/>
    </location>
</feature>
<evidence type="ECO:0000313" key="3">
    <source>
        <dbReference type="Proteomes" id="UP000663829"/>
    </source>
</evidence>
<comment type="caution">
    <text evidence="1">The sequence shown here is derived from an EMBL/GenBank/DDBJ whole genome shotgun (WGS) entry which is preliminary data.</text>
</comment>
<protein>
    <submittedName>
        <fullName evidence="1">Uncharacterized protein</fullName>
    </submittedName>
</protein>
<keyword evidence="3" id="KW-1185">Reference proteome</keyword>
<dbReference type="AlphaFoldDB" id="A0A815CAE9"/>
<gene>
    <name evidence="1" type="ORF">GPM918_LOCUS27574</name>
    <name evidence="2" type="ORF">SRO942_LOCUS27918</name>
</gene>
<evidence type="ECO:0000313" key="2">
    <source>
        <dbReference type="EMBL" id="CAF4077024.1"/>
    </source>
</evidence>
<dbReference type="Proteomes" id="UP000681722">
    <property type="component" value="Unassembled WGS sequence"/>
</dbReference>
<sequence>SDWWYPKTLNEYRRRRDAARVHNKTITIANENLNPFPYIELVHQQFQLLSSKTM</sequence>
<organism evidence="1 3">
    <name type="scientific">Didymodactylos carnosus</name>
    <dbReference type="NCBI Taxonomy" id="1234261"/>
    <lineage>
        <taxon>Eukaryota</taxon>
        <taxon>Metazoa</taxon>
        <taxon>Spiralia</taxon>
        <taxon>Gnathifera</taxon>
        <taxon>Rotifera</taxon>
        <taxon>Eurotatoria</taxon>
        <taxon>Bdelloidea</taxon>
        <taxon>Philodinida</taxon>
        <taxon>Philodinidae</taxon>
        <taxon>Didymodactylos</taxon>
    </lineage>
</organism>
<accession>A0A815CAE9</accession>
<proteinExistence type="predicted"/>
<dbReference type="EMBL" id="CAJOBC010028040">
    <property type="protein sequence ID" value="CAF4077024.1"/>
    <property type="molecule type" value="Genomic_DNA"/>
</dbReference>
<dbReference type="EMBL" id="CAJNOQ010011631">
    <property type="protein sequence ID" value="CAF1281363.1"/>
    <property type="molecule type" value="Genomic_DNA"/>
</dbReference>
<dbReference type="Proteomes" id="UP000663829">
    <property type="component" value="Unassembled WGS sequence"/>
</dbReference>